<name>A0A1V4I274_NITVU</name>
<comment type="subcellular location">
    <subcellularLocation>
        <location evidence="1">Cell membrane</location>
        <topology evidence="1">Multi-pass membrane protein</topology>
    </subcellularLocation>
</comment>
<evidence type="ECO:0000313" key="9">
    <source>
        <dbReference type="EMBL" id="OPH83922.1"/>
    </source>
</evidence>
<feature type="transmembrane region" description="Helical" evidence="8">
    <location>
        <begin position="215"/>
        <end position="241"/>
    </location>
</feature>
<comment type="similarity">
    <text evidence="7">Belongs to the glycosyltransferase 87 family.</text>
</comment>
<evidence type="ECO:0000256" key="6">
    <source>
        <dbReference type="ARBA" id="ARBA00023136"/>
    </source>
</evidence>
<keyword evidence="3" id="KW-0808">Transferase</keyword>
<comment type="caution">
    <text evidence="9">The sequence shown here is derived from an EMBL/GenBank/DDBJ whole genome shotgun (WGS) entry which is preliminary data.</text>
</comment>
<dbReference type="Pfam" id="PF09594">
    <property type="entry name" value="GT87"/>
    <property type="match status" value="1"/>
</dbReference>
<dbReference type="RefSeq" id="WP_079445881.1">
    <property type="nucleotide sequence ID" value="NZ_MWPQ01000019.1"/>
</dbReference>
<dbReference type="OrthoDB" id="7679563at2"/>
<dbReference type="GO" id="GO:0005886">
    <property type="term" value="C:plasma membrane"/>
    <property type="evidence" value="ECO:0007669"/>
    <property type="project" value="UniProtKB-SubCell"/>
</dbReference>
<reference evidence="9 10" key="1">
    <citation type="submission" date="2017-02" db="EMBL/GenBank/DDBJ databases">
        <title>Genome sequence of the nitrite-oxidizing bacterium Nitrobacter vulgaris strain Ab1.</title>
        <authorList>
            <person name="Mellbye B.L."/>
            <person name="Davis E.W."/>
            <person name="Spieck E."/>
            <person name="Chang J.H."/>
            <person name="Bottomley P.J."/>
            <person name="Sayavedra-Soto L.A."/>
        </authorList>
    </citation>
    <scope>NUCLEOTIDE SEQUENCE [LARGE SCALE GENOMIC DNA]</scope>
    <source>
        <strain evidence="9 10">Ab1</strain>
    </source>
</reference>
<feature type="transmembrane region" description="Helical" evidence="8">
    <location>
        <begin position="311"/>
        <end position="337"/>
    </location>
</feature>
<evidence type="ECO:0000256" key="4">
    <source>
        <dbReference type="ARBA" id="ARBA00022692"/>
    </source>
</evidence>
<keyword evidence="6 8" id="KW-0472">Membrane</keyword>
<evidence type="ECO:0008006" key="11">
    <source>
        <dbReference type="Google" id="ProtNLM"/>
    </source>
</evidence>
<dbReference type="GO" id="GO:0016758">
    <property type="term" value="F:hexosyltransferase activity"/>
    <property type="evidence" value="ECO:0007669"/>
    <property type="project" value="InterPro"/>
</dbReference>
<keyword evidence="10" id="KW-1185">Reference proteome</keyword>
<protein>
    <recommendedName>
        <fullName evidence="11">DUF2029 domain-containing protein</fullName>
    </recommendedName>
</protein>
<feature type="transmembrane region" description="Helical" evidence="8">
    <location>
        <begin position="183"/>
        <end position="208"/>
    </location>
</feature>
<feature type="transmembrane region" description="Helical" evidence="8">
    <location>
        <begin position="103"/>
        <end position="133"/>
    </location>
</feature>
<dbReference type="STRING" id="29421.B2M20_04480"/>
<keyword evidence="4 8" id="KW-0812">Transmembrane</keyword>
<evidence type="ECO:0000256" key="7">
    <source>
        <dbReference type="ARBA" id="ARBA00024033"/>
    </source>
</evidence>
<evidence type="ECO:0000256" key="3">
    <source>
        <dbReference type="ARBA" id="ARBA00022679"/>
    </source>
</evidence>
<feature type="transmembrane region" description="Helical" evidence="8">
    <location>
        <begin position="21"/>
        <end position="40"/>
    </location>
</feature>
<feature type="transmembrane region" description="Helical" evidence="8">
    <location>
        <begin position="279"/>
        <end position="299"/>
    </location>
</feature>
<evidence type="ECO:0000256" key="1">
    <source>
        <dbReference type="ARBA" id="ARBA00004651"/>
    </source>
</evidence>
<sequence length="408" mass="43912">MTRFWQKIRTGQWLTAERLQGYSIILLVLCAIAIVVWVAASDGLIDRRGQPIGTDFSNVYAAGALAWQGLAPDAYDPGLQHAAEQAIFGGRPVPFYGWHYPPFFFAIAMAAAAFPYAWGLLLWLVTSLAGYLVTVCAIVRRPGTWLPALAFPAVFINIGHGQNAFFTATLIGGALVLLDRRPWVSGILIGLLIYKPQFGVLIPIALLAGGRWTTFAAAALTASALAVASFAISGVEIWHAFAVSTTFTRTVILEQGATGWHKIQSLFSAVRMWGGGIHLAYAAQAMLAAALAISIAWLWRSRASYDLKAAALCTASLLVTPYVLDYDLVVLGIAIAFLARHGLAHGFISYELSLLALAWIMPLLTRTIAGASGLPLGLIVMMMLYVVILRRAAMEAGVIFRSDAFAKA</sequence>
<feature type="transmembrane region" description="Helical" evidence="8">
    <location>
        <begin position="145"/>
        <end position="177"/>
    </location>
</feature>
<dbReference type="AlphaFoldDB" id="A0A1V4I274"/>
<evidence type="ECO:0000256" key="2">
    <source>
        <dbReference type="ARBA" id="ARBA00022475"/>
    </source>
</evidence>
<organism evidence="9 10">
    <name type="scientific">Nitrobacter vulgaris</name>
    <dbReference type="NCBI Taxonomy" id="29421"/>
    <lineage>
        <taxon>Bacteria</taxon>
        <taxon>Pseudomonadati</taxon>
        <taxon>Pseudomonadota</taxon>
        <taxon>Alphaproteobacteria</taxon>
        <taxon>Hyphomicrobiales</taxon>
        <taxon>Nitrobacteraceae</taxon>
        <taxon>Nitrobacter</taxon>
    </lineage>
</organism>
<evidence type="ECO:0000313" key="10">
    <source>
        <dbReference type="Proteomes" id="UP000189940"/>
    </source>
</evidence>
<keyword evidence="2" id="KW-1003">Cell membrane</keyword>
<proteinExistence type="inferred from homology"/>
<feature type="transmembrane region" description="Helical" evidence="8">
    <location>
        <begin position="368"/>
        <end position="388"/>
    </location>
</feature>
<gene>
    <name evidence="9" type="ORF">B2M20_04480</name>
</gene>
<dbReference type="Proteomes" id="UP000189940">
    <property type="component" value="Unassembled WGS sequence"/>
</dbReference>
<dbReference type="InterPro" id="IPR018584">
    <property type="entry name" value="GT87"/>
</dbReference>
<dbReference type="EMBL" id="MWPQ01000019">
    <property type="protein sequence ID" value="OPH83922.1"/>
    <property type="molecule type" value="Genomic_DNA"/>
</dbReference>
<evidence type="ECO:0000256" key="5">
    <source>
        <dbReference type="ARBA" id="ARBA00022989"/>
    </source>
</evidence>
<keyword evidence="5 8" id="KW-1133">Transmembrane helix</keyword>
<accession>A0A1V4I274</accession>
<evidence type="ECO:0000256" key="8">
    <source>
        <dbReference type="SAM" id="Phobius"/>
    </source>
</evidence>